<sequence length="86" mass="9438">MAVKTSKLKRHNGAAIRALRVKDGKKPGPFATETLISYSTLDNIENERKEASVEVLYRIANALNVPVEAIVRDPVTLVVQQARVPA</sequence>
<proteinExistence type="predicted"/>
<keyword evidence="2" id="KW-0238">DNA-binding</keyword>
<gene>
    <name evidence="2" type="ORF">SAMN05216561_1148</name>
</gene>
<dbReference type="SUPFAM" id="SSF47413">
    <property type="entry name" value="lambda repressor-like DNA-binding domains"/>
    <property type="match status" value="1"/>
</dbReference>
<organism evidence="2 3">
    <name type="scientific">Nocardioides psychrotolerans</name>
    <dbReference type="NCBI Taxonomy" id="1005945"/>
    <lineage>
        <taxon>Bacteria</taxon>
        <taxon>Bacillati</taxon>
        <taxon>Actinomycetota</taxon>
        <taxon>Actinomycetes</taxon>
        <taxon>Propionibacteriales</taxon>
        <taxon>Nocardioidaceae</taxon>
        <taxon>Nocardioides</taxon>
    </lineage>
</organism>
<accession>A0A1I3LKC3</accession>
<feature type="domain" description="HTH cro/C1-type" evidence="1">
    <location>
        <begin position="16"/>
        <end position="70"/>
    </location>
</feature>
<dbReference type="GO" id="GO:0003677">
    <property type="term" value="F:DNA binding"/>
    <property type="evidence" value="ECO:0007669"/>
    <property type="project" value="UniProtKB-KW"/>
</dbReference>
<reference evidence="2 3" key="1">
    <citation type="submission" date="2016-10" db="EMBL/GenBank/DDBJ databases">
        <authorList>
            <person name="de Groot N.N."/>
        </authorList>
    </citation>
    <scope>NUCLEOTIDE SEQUENCE [LARGE SCALE GENOMIC DNA]</scope>
    <source>
        <strain evidence="2 3">CGMCC 1.11156</strain>
    </source>
</reference>
<dbReference type="SMART" id="SM00530">
    <property type="entry name" value="HTH_XRE"/>
    <property type="match status" value="1"/>
</dbReference>
<dbReference type="Proteomes" id="UP000198649">
    <property type="component" value="Unassembled WGS sequence"/>
</dbReference>
<dbReference type="PROSITE" id="PS50943">
    <property type="entry name" value="HTH_CROC1"/>
    <property type="match status" value="1"/>
</dbReference>
<dbReference type="Gene3D" id="1.10.260.40">
    <property type="entry name" value="lambda repressor-like DNA-binding domains"/>
    <property type="match status" value="1"/>
</dbReference>
<evidence type="ECO:0000313" key="2">
    <source>
        <dbReference type="EMBL" id="SFI85184.1"/>
    </source>
</evidence>
<dbReference type="CDD" id="cd00093">
    <property type="entry name" value="HTH_XRE"/>
    <property type="match status" value="1"/>
</dbReference>
<dbReference type="STRING" id="1005945.SAMN05216561_1148"/>
<dbReference type="Pfam" id="PF01381">
    <property type="entry name" value="HTH_3"/>
    <property type="match status" value="1"/>
</dbReference>
<evidence type="ECO:0000313" key="3">
    <source>
        <dbReference type="Proteomes" id="UP000198649"/>
    </source>
</evidence>
<dbReference type="AlphaFoldDB" id="A0A1I3LKC3"/>
<keyword evidence="3" id="KW-1185">Reference proteome</keyword>
<dbReference type="EMBL" id="FOQG01000014">
    <property type="protein sequence ID" value="SFI85184.1"/>
    <property type="molecule type" value="Genomic_DNA"/>
</dbReference>
<dbReference type="InterPro" id="IPR001387">
    <property type="entry name" value="Cro/C1-type_HTH"/>
</dbReference>
<evidence type="ECO:0000259" key="1">
    <source>
        <dbReference type="PROSITE" id="PS50943"/>
    </source>
</evidence>
<name>A0A1I3LKC3_9ACTN</name>
<dbReference type="RefSeq" id="WP_091115306.1">
    <property type="nucleotide sequence ID" value="NZ_BKAF01000017.1"/>
</dbReference>
<protein>
    <submittedName>
        <fullName evidence="2">DNA-binding transcriptional regulator, XRE-family HTH domain</fullName>
    </submittedName>
</protein>
<dbReference type="OrthoDB" id="9815697at2"/>
<dbReference type="InterPro" id="IPR010982">
    <property type="entry name" value="Lambda_DNA-bd_dom_sf"/>
</dbReference>